<sequence length="350" mass="36926">MISKPPFRAHSRAASTSVLAAPTGRPGVISLKTVVVPAQRSQRTKKQADASRLVGFGRSAPAPLAPAAELSSSKSAPTTPEKGARGRQVAKGNKKQHAIRPASQSAVQRSSARADSPAFNAPQADGLFKKSKSSRHSTSHTSSSRRADMAPQINNPSGQLASRRQANIISNVPIMPGYDSDGDRNQVDWLVNEEDDEDDYSSADSSMPATPANGTGIAVFGKAPQTAPILGAMQGFPFDDSPCKGRSVRPKHQRSPSENVFNLSSDEELVVPSTGVSPVDVLLEVMKAKHPMPRRSISSPGMRPETPPNVAVAGTSSSAPTRDGLKVKYANAVYQTSPSADVLPTPNFYA</sequence>
<accession>A0A550CF51</accession>
<feature type="compositionally biased region" description="Polar residues" evidence="1">
    <location>
        <begin position="152"/>
        <end position="170"/>
    </location>
</feature>
<feature type="compositionally biased region" description="Low complexity" evidence="1">
    <location>
        <begin position="59"/>
        <end position="77"/>
    </location>
</feature>
<dbReference type="EMBL" id="VDMD01000009">
    <property type="protein sequence ID" value="TRM63437.1"/>
    <property type="molecule type" value="Genomic_DNA"/>
</dbReference>
<gene>
    <name evidence="2" type="ORF">BD626DRAFT_402132</name>
</gene>
<proteinExistence type="predicted"/>
<feature type="region of interest" description="Disordered" evidence="1">
    <location>
        <begin position="290"/>
        <end position="323"/>
    </location>
</feature>
<dbReference type="AlphaFoldDB" id="A0A550CF51"/>
<name>A0A550CF51_9AGAR</name>
<dbReference type="Proteomes" id="UP000320762">
    <property type="component" value="Unassembled WGS sequence"/>
</dbReference>
<keyword evidence="3" id="KW-1185">Reference proteome</keyword>
<feature type="region of interest" description="Disordered" evidence="1">
    <location>
        <begin position="1"/>
        <end position="212"/>
    </location>
</feature>
<feature type="compositionally biased region" description="Basic residues" evidence="1">
    <location>
        <begin position="129"/>
        <end position="138"/>
    </location>
</feature>
<feature type="compositionally biased region" description="Acidic residues" evidence="1">
    <location>
        <begin position="191"/>
        <end position="201"/>
    </location>
</feature>
<comment type="caution">
    <text evidence="2">The sequence shown here is derived from an EMBL/GenBank/DDBJ whole genome shotgun (WGS) entry which is preliminary data.</text>
</comment>
<feature type="compositionally biased region" description="Low complexity" evidence="1">
    <location>
        <begin position="102"/>
        <end position="114"/>
    </location>
</feature>
<protein>
    <submittedName>
        <fullName evidence="2">Uncharacterized protein</fullName>
    </submittedName>
</protein>
<reference evidence="2 3" key="1">
    <citation type="journal article" date="2019" name="New Phytol.">
        <title>Comparative genomics reveals unique wood-decay strategies and fruiting body development in the Schizophyllaceae.</title>
        <authorList>
            <person name="Almasi E."/>
            <person name="Sahu N."/>
            <person name="Krizsan K."/>
            <person name="Balint B."/>
            <person name="Kovacs G.M."/>
            <person name="Kiss B."/>
            <person name="Cseklye J."/>
            <person name="Drula E."/>
            <person name="Henrissat B."/>
            <person name="Nagy I."/>
            <person name="Chovatia M."/>
            <person name="Adam C."/>
            <person name="LaButti K."/>
            <person name="Lipzen A."/>
            <person name="Riley R."/>
            <person name="Grigoriev I.V."/>
            <person name="Nagy L.G."/>
        </authorList>
    </citation>
    <scope>NUCLEOTIDE SEQUENCE [LARGE SCALE GENOMIC DNA]</scope>
    <source>
        <strain evidence="2 3">NL-1724</strain>
    </source>
</reference>
<evidence type="ECO:0000313" key="3">
    <source>
        <dbReference type="Proteomes" id="UP000320762"/>
    </source>
</evidence>
<dbReference type="OrthoDB" id="2965852at2759"/>
<evidence type="ECO:0000313" key="2">
    <source>
        <dbReference type="EMBL" id="TRM63437.1"/>
    </source>
</evidence>
<evidence type="ECO:0000256" key="1">
    <source>
        <dbReference type="SAM" id="MobiDB-lite"/>
    </source>
</evidence>
<organism evidence="2 3">
    <name type="scientific">Schizophyllum amplum</name>
    <dbReference type="NCBI Taxonomy" id="97359"/>
    <lineage>
        <taxon>Eukaryota</taxon>
        <taxon>Fungi</taxon>
        <taxon>Dikarya</taxon>
        <taxon>Basidiomycota</taxon>
        <taxon>Agaricomycotina</taxon>
        <taxon>Agaricomycetes</taxon>
        <taxon>Agaricomycetidae</taxon>
        <taxon>Agaricales</taxon>
        <taxon>Schizophyllaceae</taxon>
        <taxon>Schizophyllum</taxon>
    </lineage>
</organism>